<protein>
    <recommendedName>
        <fullName evidence="1">Heme haloperoxidase family profile domain-containing protein</fullName>
    </recommendedName>
</protein>
<dbReference type="InterPro" id="IPR000028">
    <property type="entry name" value="Chloroperoxidase"/>
</dbReference>
<dbReference type="GO" id="GO:0004601">
    <property type="term" value="F:peroxidase activity"/>
    <property type="evidence" value="ECO:0007669"/>
    <property type="project" value="InterPro"/>
</dbReference>
<sequence length="101" mass="11027">MALPHMMSFLMDAQQNLYNNDYGLASHCAVLGLKLTNSDLITKKLSIGCDTTTNIGLTSPDLGSQPGLDGHNKFESDTSLTRDDYFLADGDKFSFNGTLFE</sequence>
<reference evidence="2 3" key="1">
    <citation type="journal article" date="2014" name="Genome Announc.">
        <title>Draft genome sequence of Sclerotinia borealis, a psychrophilic plant pathogenic fungus.</title>
        <authorList>
            <person name="Mardanov A.V."/>
            <person name="Beletsky A.V."/>
            <person name="Kadnikov V.V."/>
            <person name="Ignatov A.N."/>
            <person name="Ravin N.V."/>
        </authorList>
    </citation>
    <scope>NUCLEOTIDE SEQUENCE [LARGE SCALE GENOMIC DNA]</scope>
    <source>
        <strain evidence="3">F-4157</strain>
    </source>
</reference>
<dbReference type="Pfam" id="PF01328">
    <property type="entry name" value="Peroxidase_2"/>
    <property type="match status" value="1"/>
</dbReference>
<dbReference type="InterPro" id="IPR036851">
    <property type="entry name" value="Chloroperoxidase-like_sf"/>
</dbReference>
<dbReference type="HOGENOM" id="CLU_2293317_0_0_1"/>
<evidence type="ECO:0000313" key="3">
    <source>
        <dbReference type="Proteomes" id="UP000019487"/>
    </source>
</evidence>
<dbReference type="AlphaFoldDB" id="W9CKS8"/>
<gene>
    <name evidence="2" type="ORF">SBOR_2980</name>
</gene>
<organism evidence="2 3">
    <name type="scientific">Sclerotinia borealis (strain F-4128)</name>
    <dbReference type="NCBI Taxonomy" id="1432307"/>
    <lineage>
        <taxon>Eukaryota</taxon>
        <taxon>Fungi</taxon>
        <taxon>Dikarya</taxon>
        <taxon>Ascomycota</taxon>
        <taxon>Pezizomycotina</taxon>
        <taxon>Leotiomycetes</taxon>
        <taxon>Helotiales</taxon>
        <taxon>Sclerotiniaceae</taxon>
        <taxon>Sclerotinia</taxon>
    </lineage>
</organism>
<dbReference type="EMBL" id="AYSA01000131">
    <property type="protein sequence ID" value="ESZ96613.1"/>
    <property type="molecule type" value="Genomic_DNA"/>
</dbReference>
<evidence type="ECO:0000313" key="2">
    <source>
        <dbReference type="EMBL" id="ESZ96613.1"/>
    </source>
</evidence>
<dbReference type="SUPFAM" id="SSF47571">
    <property type="entry name" value="Cloroperoxidase"/>
    <property type="match status" value="1"/>
</dbReference>
<evidence type="ECO:0000259" key="1">
    <source>
        <dbReference type="Pfam" id="PF01328"/>
    </source>
</evidence>
<proteinExistence type="predicted"/>
<dbReference type="OrthoDB" id="407298at2759"/>
<name>W9CKS8_SCLBF</name>
<dbReference type="Gene3D" id="1.10.489.10">
    <property type="entry name" value="Chloroperoxidase-like"/>
    <property type="match status" value="1"/>
</dbReference>
<feature type="domain" description="Heme haloperoxidase family profile" evidence="1">
    <location>
        <begin position="8"/>
        <end position="101"/>
    </location>
</feature>
<accession>W9CKS8</accession>
<keyword evidence="3" id="KW-1185">Reference proteome</keyword>
<dbReference type="Proteomes" id="UP000019487">
    <property type="component" value="Unassembled WGS sequence"/>
</dbReference>
<comment type="caution">
    <text evidence="2">The sequence shown here is derived from an EMBL/GenBank/DDBJ whole genome shotgun (WGS) entry which is preliminary data.</text>
</comment>